<dbReference type="EMBL" id="CAJPWZ010000287">
    <property type="protein sequence ID" value="CAG2189189.1"/>
    <property type="molecule type" value="Genomic_DNA"/>
</dbReference>
<comment type="caution">
    <text evidence="2">The sequence shown here is derived from an EMBL/GenBank/DDBJ whole genome shotgun (WGS) entry which is preliminary data.</text>
</comment>
<reference evidence="2" key="1">
    <citation type="submission" date="2021-03" db="EMBL/GenBank/DDBJ databases">
        <authorList>
            <person name="Bekaert M."/>
        </authorList>
    </citation>
    <scope>NUCLEOTIDE SEQUENCE</scope>
</reference>
<protein>
    <submittedName>
        <fullName evidence="2">Uncharacterized protein</fullName>
    </submittedName>
</protein>
<organism evidence="2 3">
    <name type="scientific">Mytilus edulis</name>
    <name type="common">Blue mussel</name>
    <dbReference type="NCBI Taxonomy" id="6550"/>
    <lineage>
        <taxon>Eukaryota</taxon>
        <taxon>Metazoa</taxon>
        <taxon>Spiralia</taxon>
        <taxon>Lophotrochozoa</taxon>
        <taxon>Mollusca</taxon>
        <taxon>Bivalvia</taxon>
        <taxon>Autobranchia</taxon>
        <taxon>Pteriomorphia</taxon>
        <taxon>Mytilida</taxon>
        <taxon>Mytiloidea</taxon>
        <taxon>Mytilidae</taxon>
        <taxon>Mytilinae</taxon>
        <taxon>Mytilus</taxon>
    </lineage>
</organism>
<name>A0A8S3Q0G7_MYTED</name>
<sequence length="203" mass="23823">MPSVASKQQTKEAKEPINFDFSTSDLSSEQRQKMQTFLASYRDFFATNLSDLGCTNRYKHRIETFRDSRPVKMGFYNQSPHTCHMHKEKEKHLVEMKKNNIVKESTSEYHSPVILVKMKTAPGQRQQYRFCVDFRKFNLLTKKLSFPIPRLENVFDTICEVQPQTLSCLALHSVFGKLRWTRKLDINQLLLLVMVSMNFSECL</sequence>
<dbReference type="Gene3D" id="3.10.10.10">
    <property type="entry name" value="HIV Type 1 Reverse Transcriptase, subunit A, domain 1"/>
    <property type="match status" value="1"/>
</dbReference>
<gene>
    <name evidence="2" type="ORF">MEDL_4584</name>
</gene>
<dbReference type="InterPro" id="IPR043502">
    <property type="entry name" value="DNA/RNA_pol_sf"/>
</dbReference>
<dbReference type="OrthoDB" id="6435366at2759"/>
<evidence type="ECO:0000256" key="1">
    <source>
        <dbReference type="SAM" id="MobiDB-lite"/>
    </source>
</evidence>
<dbReference type="Proteomes" id="UP000683360">
    <property type="component" value="Unassembled WGS sequence"/>
</dbReference>
<keyword evidence="3" id="KW-1185">Reference proteome</keyword>
<feature type="region of interest" description="Disordered" evidence="1">
    <location>
        <begin position="1"/>
        <end position="25"/>
    </location>
</feature>
<evidence type="ECO:0000313" key="3">
    <source>
        <dbReference type="Proteomes" id="UP000683360"/>
    </source>
</evidence>
<dbReference type="PANTHER" id="PTHR24559">
    <property type="entry name" value="TRANSPOSON TY3-I GAG-POL POLYPROTEIN"/>
    <property type="match status" value="1"/>
</dbReference>
<evidence type="ECO:0000313" key="2">
    <source>
        <dbReference type="EMBL" id="CAG2189189.1"/>
    </source>
</evidence>
<accession>A0A8S3Q0G7</accession>
<proteinExistence type="predicted"/>
<dbReference type="PANTHER" id="PTHR24559:SF444">
    <property type="entry name" value="REVERSE TRANSCRIPTASE DOMAIN-CONTAINING PROTEIN"/>
    <property type="match status" value="1"/>
</dbReference>
<dbReference type="SUPFAM" id="SSF56672">
    <property type="entry name" value="DNA/RNA polymerases"/>
    <property type="match status" value="1"/>
</dbReference>
<dbReference type="InterPro" id="IPR053134">
    <property type="entry name" value="RNA-dir_DNA_polymerase"/>
</dbReference>
<dbReference type="AlphaFoldDB" id="A0A8S3Q0G7"/>